<dbReference type="GO" id="GO:0019301">
    <property type="term" value="P:rhamnose catabolic process"/>
    <property type="evidence" value="ECO:0007669"/>
    <property type="project" value="TreeGrafter"/>
</dbReference>
<proteinExistence type="predicted"/>
<dbReference type="Proteomes" id="UP000663937">
    <property type="component" value="Chromosome"/>
</dbReference>
<dbReference type="InterPro" id="IPR011008">
    <property type="entry name" value="Dimeric_a/b-barrel"/>
</dbReference>
<dbReference type="InterPro" id="IPR008000">
    <property type="entry name" value="Rham/fucose_mutarotase"/>
</dbReference>
<reference evidence="1" key="1">
    <citation type="submission" date="2021-03" db="EMBL/GenBank/DDBJ databases">
        <title>Pengzhenrongella sicca gen. nov., sp. nov., a new member of suborder Micrococcineae isolated from High-Arctic tundra soil.</title>
        <authorList>
            <person name="Peng F."/>
        </authorList>
    </citation>
    <scope>NUCLEOTIDE SEQUENCE</scope>
    <source>
        <strain evidence="1">LRZ-2</strain>
    </source>
</reference>
<dbReference type="KEGG" id="psic:J4E96_03560"/>
<dbReference type="GO" id="GO:0016857">
    <property type="term" value="F:racemase and epimerase activity, acting on carbohydrates and derivatives"/>
    <property type="evidence" value="ECO:0007669"/>
    <property type="project" value="InterPro"/>
</dbReference>
<gene>
    <name evidence="1" type="ORF">J4E96_03560</name>
</gene>
<dbReference type="AlphaFoldDB" id="A0A8A4ZKJ3"/>
<dbReference type="PANTHER" id="PTHR34389">
    <property type="entry name" value="L-RHAMNOSE MUTAROTASE"/>
    <property type="match status" value="1"/>
</dbReference>
<dbReference type="Gene3D" id="3.30.70.100">
    <property type="match status" value="1"/>
</dbReference>
<dbReference type="RefSeq" id="WP_227424424.1">
    <property type="nucleotide sequence ID" value="NZ_CP071868.1"/>
</dbReference>
<accession>A0A8A4ZKJ3</accession>
<dbReference type="PANTHER" id="PTHR34389:SF2">
    <property type="entry name" value="L-RHAMNOSE MUTAROTASE"/>
    <property type="match status" value="1"/>
</dbReference>
<evidence type="ECO:0000313" key="1">
    <source>
        <dbReference type="EMBL" id="QTE30108.1"/>
    </source>
</evidence>
<dbReference type="Pfam" id="PF05336">
    <property type="entry name" value="rhaM"/>
    <property type="match status" value="1"/>
</dbReference>
<sequence>MGADLSAQHDGAPWTVTSASTSLDASAAARRCFLLQIRPELLAEYVADHQRVWPEMLEALSRTGWRNYSLFLRADDGLVVGYFESADPDAALGGMELEDVNRRWQDSMARYFVPGTSLQQLEQYFYRP</sequence>
<dbReference type="EMBL" id="CP071868">
    <property type="protein sequence ID" value="QTE30108.1"/>
    <property type="molecule type" value="Genomic_DNA"/>
</dbReference>
<name>A0A8A4ZKJ3_9MICO</name>
<protein>
    <submittedName>
        <fullName evidence="1">L-rhamnose mutarotase</fullName>
    </submittedName>
</protein>
<evidence type="ECO:0000313" key="2">
    <source>
        <dbReference type="Proteomes" id="UP000663937"/>
    </source>
</evidence>
<dbReference type="SUPFAM" id="SSF54909">
    <property type="entry name" value="Dimeric alpha+beta barrel"/>
    <property type="match status" value="1"/>
</dbReference>
<organism evidence="1 2">
    <name type="scientific">Pengzhenrongella sicca</name>
    <dbReference type="NCBI Taxonomy" id="2819238"/>
    <lineage>
        <taxon>Bacteria</taxon>
        <taxon>Bacillati</taxon>
        <taxon>Actinomycetota</taxon>
        <taxon>Actinomycetes</taxon>
        <taxon>Micrococcales</taxon>
        <taxon>Pengzhenrongella</taxon>
    </lineage>
</organism>
<keyword evidence="2" id="KW-1185">Reference proteome</keyword>